<comment type="catalytic activity">
    <reaction evidence="3">
        <text>thiosulfate + [thioredoxin]-dithiol = [thioredoxin]-disulfide + hydrogen sulfide + sulfite + 2 H(+)</text>
        <dbReference type="Rhea" id="RHEA:83859"/>
        <dbReference type="Rhea" id="RHEA-COMP:10698"/>
        <dbReference type="Rhea" id="RHEA-COMP:10700"/>
        <dbReference type="ChEBI" id="CHEBI:15378"/>
        <dbReference type="ChEBI" id="CHEBI:17359"/>
        <dbReference type="ChEBI" id="CHEBI:29919"/>
        <dbReference type="ChEBI" id="CHEBI:29950"/>
        <dbReference type="ChEBI" id="CHEBI:33542"/>
        <dbReference type="ChEBI" id="CHEBI:50058"/>
    </reaction>
</comment>
<comment type="function">
    <text evidence="3">Transferase that catalyzes the transfer of sulfur from thiosulfate to thiophilic acceptors such as cyanide or dithiols. May function in a CysM-independent thiosulfate assimilation pathway by catalyzing the conversion of thiosulfate to sulfite, which can then be used for L-cysteine biosynthesis.</text>
</comment>
<accession>A0A316G2K7</accession>
<feature type="active site" description="Cysteine persulfide intermediate" evidence="3">
    <location>
        <position position="68"/>
    </location>
</feature>
<evidence type="ECO:0000256" key="3">
    <source>
        <dbReference type="HAMAP-Rule" id="MF_01009"/>
    </source>
</evidence>
<dbReference type="GO" id="GO:0004792">
    <property type="term" value="F:thiosulfate-cyanide sulfurtransferase activity"/>
    <property type="evidence" value="ECO:0007669"/>
    <property type="project" value="UniProtKB-UniRule"/>
</dbReference>
<dbReference type="RefSeq" id="WP_109764284.1">
    <property type="nucleotide sequence ID" value="NZ_QGGU01000009.1"/>
</dbReference>
<dbReference type="Proteomes" id="UP000245790">
    <property type="component" value="Unassembled WGS sequence"/>
</dbReference>
<dbReference type="SUPFAM" id="SSF52821">
    <property type="entry name" value="Rhodanese/Cell cycle control phosphatase"/>
    <property type="match status" value="1"/>
</dbReference>
<name>A0A316G2K7_9GAMM</name>
<dbReference type="PANTHER" id="PTHR43031">
    <property type="entry name" value="FAD-DEPENDENT OXIDOREDUCTASE"/>
    <property type="match status" value="1"/>
</dbReference>
<keyword evidence="7" id="KW-1185">Reference proteome</keyword>
<evidence type="ECO:0000256" key="4">
    <source>
        <dbReference type="SAM" id="MobiDB-lite"/>
    </source>
</evidence>
<feature type="region of interest" description="Disordered" evidence="4">
    <location>
        <begin position="1"/>
        <end position="24"/>
    </location>
</feature>
<organism evidence="6 7">
    <name type="scientific">Pleionea mediterranea</name>
    <dbReference type="NCBI Taxonomy" id="523701"/>
    <lineage>
        <taxon>Bacteria</taxon>
        <taxon>Pseudomonadati</taxon>
        <taxon>Pseudomonadota</taxon>
        <taxon>Gammaproteobacteria</taxon>
        <taxon>Oceanospirillales</taxon>
        <taxon>Pleioneaceae</taxon>
        <taxon>Pleionea</taxon>
    </lineage>
</organism>
<dbReference type="NCBIfam" id="NF001195">
    <property type="entry name" value="PRK00162.1"/>
    <property type="match status" value="1"/>
</dbReference>
<dbReference type="InterPro" id="IPR001763">
    <property type="entry name" value="Rhodanese-like_dom"/>
</dbReference>
<dbReference type="InterPro" id="IPR036873">
    <property type="entry name" value="Rhodanese-like_dom_sf"/>
</dbReference>
<dbReference type="InterPro" id="IPR050229">
    <property type="entry name" value="GlpE_sulfurtransferase"/>
</dbReference>
<comment type="similarity">
    <text evidence="3">Belongs to the GlpE family.</text>
</comment>
<dbReference type="HAMAP" id="MF_01009">
    <property type="entry name" value="Thiosulf_sulfurtr"/>
    <property type="match status" value="1"/>
</dbReference>
<comment type="catalytic activity">
    <reaction evidence="3">
        <text>thiosulfate + hydrogen cyanide = thiocyanate + sulfite + 2 H(+)</text>
        <dbReference type="Rhea" id="RHEA:16881"/>
        <dbReference type="ChEBI" id="CHEBI:15378"/>
        <dbReference type="ChEBI" id="CHEBI:17359"/>
        <dbReference type="ChEBI" id="CHEBI:18022"/>
        <dbReference type="ChEBI" id="CHEBI:18407"/>
        <dbReference type="ChEBI" id="CHEBI:33542"/>
        <dbReference type="EC" id="2.8.1.1"/>
    </reaction>
</comment>
<dbReference type="InterPro" id="IPR023695">
    <property type="entry name" value="Thiosulf_sulfurTrfase"/>
</dbReference>
<dbReference type="CDD" id="cd01444">
    <property type="entry name" value="GlpE_ST"/>
    <property type="match status" value="1"/>
</dbReference>
<feature type="domain" description="Rhodanese" evidence="5">
    <location>
        <begin position="20"/>
        <end position="104"/>
    </location>
</feature>
<keyword evidence="2 3" id="KW-0808">Transferase</keyword>
<comment type="subcellular location">
    <subcellularLocation>
        <location evidence="3">Cytoplasm</location>
    </subcellularLocation>
</comment>
<dbReference type="GO" id="GO:0005737">
    <property type="term" value="C:cytoplasm"/>
    <property type="evidence" value="ECO:0007669"/>
    <property type="project" value="UniProtKB-SubCell"/>
</dbReference>
<dbReference type="Pfam" id="PF00581">
    <property type="entry name" value="Rhodanese"/>
    <property type="match status" value="1"/>
</dbReference>
<evidence type="ECO:0000256" key="1">
    <source>
        <dbReference type="ARBA" id="ARBA00022490"/>
    </source>
</evidence>
<dbReference type="PROSITE" id="PS50206">
    <property type="entry name" value="RHODANESE_3"/>
    <property type="match status" value="1"/>
</dbReference>
<reference evidence="6 7" key="1">
    <citation type="submission" date="2018-05" db="EMBL/GenBank/DDBJ databases">
        <title>Genomic Encyclopedia of Type Strains, Phase IV (KMG-IV): sequencing the most valuable type-strain genomes for metagenomic binning, comparative biology and taxonomic classification.</title>
        <authorList>
            <person name="Goeker M."/>
        </authorList>
    </citation>
    <scope>NUCLEOTIDE SEQUENCE [LARGE SCALE GENOMIC DNA]</scope>
    <source>
        <strain evidence="6 7">DSM 25350</strain>
    </source>
</reference>
<evidence type="ECO:0000259" key="5">
    <source>
        <dbReference type="PROSITE" id="PS50206"/>
    </source>
</evidence>
<dbReference type="Gene3D" id="3.40.250.10">
    <property type="entry name" value="Rhodanese-like domain"/>
    <property type="match status" value="1"/>
</dbReference>
<dbReference type="EMBL" id="QGGU01000009">
    <property type="protein sequence ID" value="PWK48617.1"/>
    <property type="molecule type" value="Genomic_DNA"/>
</dbReference>
<dbReference type="PANTHER" id="PTHR43031:SF6">
    <property type="entry name" value="THIOSULFATE SULFURTRANSFERASE GLPE"/>
    <property type="match status" value="1"/>
</dbReference>
<evidence type="ECO:0000256" key="2">
    <source>
        <dbReference type="ARBA" id="ARBA00022679"/>
    </source>
</evidence>
<proteinExistence type="inferred from homology"/>
<protein>
    <recommendedName>
        <fullName evidence="3">Thiosulfate sulfurtransferase GlpE</fullName>
        <ecNumber evidence="3">2.8.1.1</ecNumber>
    </recommendedName>
</protein>
<dbReference type="EC" id="2.8.1.1" evidence="3"/>
<feature type="compositionally biased region" description="Polar residues" evidence="4">
    <location>
        <begin position="1"/>
        <end position="22"/>
    </location>
</feature>
<sequence>MNQATSFKRISITESKQLQDDSNAVMADIRDPQSYENGHIPDSVHITNDNLAEFIANADKERPLVVVCYHGNSSQQAAQFFAGEGFNDVYSMDGGFEAWKLQYPVA</sequence>
<dbReference type="SMART" id="SM00450">
    <property type="entry name" value="RHOD"/>
    <property type="match status" value="1"/>
</dbReference>
<comment type="caution">
    <text evidence="6">The sequence shown here is derived from an EMBL/GenBank/DDBJ whole genome shotgun (WGS) entry which is preliminary data.</text>
</comment>
<gene>
    <name evidence="3" type="primary">glpE</name>
    <name evidence="6" type="ORF">C8D97_109168</name>
</gene>
<evidence type="ECO:0000313" key="7">
    <source>
        <dbReference type="Proteomes" id="UP000245790"/>
    </source>
</evidence>
<dbReference type="AlphaFoldDB" id="A0A316G2K7"/>
<dbReference type="GO" id="GO:0103041">
    <property type="term" value="F:thiosulfate-thioredoxin sulfurtransferase activity"/>
    <property type="evidence" value="ECO:0007669"/>
    <property type="project" value="RHEA"/>
</dbReference>
<dbReference type="OrthoDB" id="9811849at2"/>
<evidence type="ECO:0000313" key="6">
    <source>
        <dbReference type="EMBL" id="PWK48617.1"/>
    </source>
</evidence>
<keyword evidence="1 3" id="KW-0963">Cytoplasm</keyword>